<dbReference type="PANTHER" id="PTHR41373">
    <property type="entry name" value="DUF2156 DOMAIN-CONTAINING PROTEIN"/>
    <property type="match status" value="1"/>
</dbReference>
<name>A0A9D2SBA5_9FIRM</name>
<sequence length="467" mass="54225">MLDFKPVQVKSAARLRKYYSGCTYRLCEYSVGVKLMWRSHWHPMFAETNGCLVVLNHTEHSGYLFDYPVPLPGEGDVDAALDEIDRWCLEKGIAPAFGVVPAEEREHLMERYPYTTVDNDRLWQDYLYRAEDFITFAGRRYSGQRNHINKFRKLYPDARFRPLTPEDAEAVEAFWEEFHQIFNKDNALAKKELCAARKLMRQVGKPWVKAGAIELEGKFLAIALGEVCGDTLICHIEKGLPQYEGVYPTMVQSFAACFAQGLRWINREDDAGDRGLRTSKLQYLPADMGAKVRLRARNELSLLDEIPALRSERLTLDALAEEDRAEYNRLCLDDERNRWWGYDYRRDLKGELTENYFLDVARHDFDHRQAVNFAIRLEGKFIGEAVLYRFDYRGGAELGCRILPEFAGQGYGAEAFRRAAEWSLYELGLYRLVAKCYKENEASRKMLSACMRASGEDETFYYFEKKL</sequence>
<reference evidence="2" key="1">
    <citation type="journal article" date="2021" name="PeerJ">
        <title>Extensive microbial diversity within the chicken gut microbiome revealed by metagenomics and culture.</title>
        <authorList>
            <person name="Gilroy R."/>
            <person name="Ravi A."/>
            <person name="Getino M."/>
            <person name="Pursley I."/>
            <person name="Horton D.L."/>
            <person name="Alikhan N.F."/>
            <person name="Baker D."/>
            <person name="Gharbi K."/>
            <person name="Hall N."/>
            <person name="Watson M."/>
            <person name="Adriaenssens E.M."/>
            <person name="Foster-Nyarko E."/>
            <person name="Jarju S."/>
            <person name="Secka A."/>
            <person name="Antonio M."/>
            <person name="Oren A."/>
            <person name="Chaudhuri R.R."/>
            <person name="La Ragione R."/>
            <person name="Hildebrand F."/>
            <person name="Pallen M.J."/>
        </authorList>
    </citation>
    <scope>NUCLEOTIDE SEQUENCE</scope>
    <source>
        <strain evidence="2">CHK192-8294</strain>
    </source>
</reference>
<dbReference type="EMBL" id="DWXO01000098">
    <property type="protein sequence ID" value="HJB81393.1"/>
    <property type="molecule type" value="Genomic_DNA"/>
</dbReference>
<evidence type="ECO:0000259" key="1">
    <source>
        <dbReference type="PROSITE" id="PS51186"/>
    </source>
</evidence>
<accession>A0A9D2SBA5</accession>
<dbReference type="Proteomes" id="UP000823921">
    <property type="component" value="Unassembled WGS sequence"/>
</dbReference>
<dbReference type="AlphaFoldDB" id="A0A9D2SBA5"/>
<evidence type="ECO:0000313" key="2">
    <source>
        <dbReference type="EMBL" id="HJB81393.1"/>
    </source>
</evidence>
<dbReference type="PANTHER" id="PTHR41373:SF1">
    <property type="entry name" value="PHOSPHATIDYLGLYCEROL LYSYLTRANSFERASE C-TERMINAL DOMAIN-CONTAINING PROTEIN"/>
    <property type="match status" value="1"/>
</dbReference>
<dbReference type="InterPro" id="IPR024320">
    <property type="entry name" value="LPG_synthase_C"/>
</dbReference>
<dbReference type="PROSITE" id="PS51186">
    <property type="entry name" value="GNAT"/>
    <property type="match status" value="1"/>
</dbReference>
<comment type="caution">
    <text evidence="2">The sequence shown here is derived from an EMBL/GenBank/DDBJ whole genome shotgun (WGS) entry which is preliminary data.</text>
</comment>
<protein>
    <submittedName>
        <fullName evidence="2">GNAT family N-acetyltransferase</fullName>
    </submittedName>
</protein>
<dbReference type="Pfam" id="PF13302">
    <property type="entry name" value="Acetyltransf_3"/>
    <property type="match status" value="1"/>
</dbReference>
<organism evidence="2 3">
    <name type="scientific">Candidatus Flavonifractor intestinigallinarum</name>
    <dbReference type="NCBI Taxonomy" id="2838586"/>
    <lineage>
        <taxon>Bacteria</taxon>
        <taxon>Bacillati</taxon>
        <taxon>Bacillota</taxon>
        <taxon>Clostridia</taxon>
        <taxon>Eubacteriales</taxon>
        <taxon>Oscillospiraceae</taxon>
        <taxon>Flavonifractor</taxon>
    </lineage>
</organism>
<evidence type="ECO:0000313" key="3">
    <source>
        <dbReference type="Proteomes" id="UP000823921"/>
    </source>
</evidence>
<dbReference type="InterPro" id="IPR000182">
    <property type="entry name" value="GNAT_dom"/>
</dbReference>
<dbReference type="InterPro" id="IPR016181">
    <property type="entry name" value="Acyl_CoA_acyltransferase"/>
</dbReference>
<dbReference type="InterPro" id="IPR016732">
    <property type="entry name" value="UCP018688"/>
</dbReference>
<reference evidence="2" key="2">
    <citation type="submission" date="2021-04" db="EMBL/GenBank/DDBJ databases">
        <authorList>
            <person name="Gilroy R."/>
        </authorList>
    </citation>
    <scope>NUCLEOTIDE SEQUENCE</scope>
    <source>
        <strain evidence="2">CHK192-8294</strain>
    </source>
</reference>
<proteinExistence type="predicted"/>
<dbReference type="GO" id="GO:0016747">
    <property type="term" value="F:acyltransferase activity, transferring groups other than amino-acyl groups"/>
    <property type="evidence" value="ECO:0007669"/>
    <property type="project" value="InterPro"/>
</dbReference>
<feature type="domain" description="N-acetyltransferase" evidence="1">
    <location>
        <begin position="314"/>
        <end position="467"/>
    </location>
</feature>
<dbReference type="SUPFAM" id="SSF55729">
    <property type="entry name" value="Acyl-CoA N-acyltransferases (Nat)"/>
    <property type="match status" value="3"/>
</dbReference>
<dbReference type="Gene3D" id="3.40.630.30">
    <property type="match status" value="2"/>
</dbReference>
<gene>
    <name evidence="2" type="ORF">H9712_10440</name>
</gene>
<dbReference type="Pfam" id="PF09924">
    <property type="entry name" value="LPG_synthase_C"/>
    <property type="match status" value="1"/>
</dbReference>